<sequence length="241" mass="28381">MHHQYDLSLVLACYNEAETFTDSVNQILAVLDKTDWTYEIIFIDDHSTDTTAQLIQRVVQAYLRKHISAYFHPHRLGRGGTVTEGFLKAKGRIVGYIDIDLEIPAWYIPRFIESLNSHVDAAIGHRIYDLNFKGFLRWLSSKGYIWVRQQLLHLPLTDTESGYKFFKRAKILPIVKVCQDTHWFWDTEIVARSLKHGLRFQEIPVVFIKRADKTSTVRLVPDTLGYLRQLWRYRHELKFTQ</sequence>
<reference evidence="2 3" key="1">
    <citation type="journal article" date="2016" name="Nat. Commun.">
        <title>Thousands of microbial genomes shed light on interconnected biogeochemical processes in an aquifer system.</title>
        <authorList>
            <person name="Anantharaman K."/>
            <person name="Brown C.T."/>
            <person name="Hug L.A."/>
            <person name="Sharon I."/>
            <person name="Castelle C.J."/>
            <person name="Probst A.J."/>
            <person name="Thomas B.C."/>
            <person name="Singh A."/>
            <person name="Wilkins M.J."/>
            <person name="Karaoz U."/>
            <person name="Brodie E.L."/>
            <person name="Williams K.H."/>
            <person name="Hubbard S.S."/>
            <person name="Banfield J.F."/>
        </authorList>
    </citation>
    <scope>NUCLEOTIDE SEQUENCE [LARGE SCALE GENOMIC DNA]</scope>
</reference>
<dbReference type="PANTHER" id="PTHR48090:SF7">
    <property type="entry name" value="RFBJ PROTEIN"/>
    <property type="match status" value="1"/>
</dbReference>
<gene>
    <name evidence="2" type="ORF">A2784_03575</name>
</gene>
<evidence type="ECO:0000313" key="2">
    <source>
        <dbReference type="EMBL" id="OGY18984.1"/>
    </source>
</evidence>
<dbReference type="InterPro" id="IPR029044">
    <property type="entry name" value="Nucleotide-diphossugar_trans"/>
</dbReference>
<protein>
    <recommendedName>
        <fullName evidence="1">Glycosyltransferase 2-like domain-containing protein</fullName>
    </recommendedName>
</protein>
<comment type="caution">
    <text evidence="2">The sequence shown here is derived from an EMBL/GenBank/DDBJ whole genome shotgun (WGS) entry which is preliminary data.</text>
</comment>
<feature type="domain" description="Glycosyltransferase 2-like" evidence="1">
    <location>
        <begin position="8"/>
        <end position="168"/>
    </location>
</feature>
<proteinExistence type="predicted"/>
<dbReference type="InterPro" id="IPR001173">
    <property type="entry name" value="Glyco_trans_2-like"/>
</dbReference>
<dbReference type="Proteomes" id="UP000177324">
    <property type="component" value="Unassembled WGS sequence"/>
</dbReference>
<name>A0A1G1VUJ0_9BACT</name>
<organism evidence="2 3">
    <name type="scientific">Candidatus Chisholmbacteria bacterium RIFCSPHIGHO2_01_FULL_48_12</name>
    <dbReference type="NCBI Taxonomy" id="1797589"/>
    <lineage>
        <taxon>Bacteria</taxon>
        <taxon>Candidatus Chisholmiibacteriota</taxon>
    </lineage>
</organism>
<dbReference type="Pfam" id="PF00535">
    <property type="entry name" value="Glycos_transf_2"/>
    <property type="match status" value="1"/>
</dbReference>
<dbReference type="AlphaFoldDB" id="A0A1G1VUJ0"/>
<evidence type="ECO:0000313" key="3">
    <source>
        <dbReference type="Proteomes" id="UP000177324"/>
    </source>
</evidence>
<dbReference type="PANTHER" id="PTHR48090">
    <property type="entry name" value="UNDECAPRENYL-PHOSPHATE 4-DEOXY-4-FORMAMIDO-L-ARABINOSE TRANSFERASE-RELATED"/>
    <property type="match status" value="1"/>
</dbReference>
<dbReference type="STRING" id="1797589.A2784_03575"/>
<accession>A0A1G1VUJ0</accession>
<dbReference type="Gene3D" id="3.90.550.10">
    <property type="entry name" value="Spore Coat Polysaccharide Biosynthesis Protein SpsA, Chain A"/>
    <property type="match status" value="1"/>
</dbReference>
<dbReference type="InterPro" id="IPR050256">
    <property type="entry name" value="Glycosyltransferase_2"/>
</dbReference>
<dbReference type="SUPFAM" id="SSF53448">
    <property type="entry name" value="Nucleotide-diphospho-sugar transferases"/>
    <property type="match status" value="1"/>
</dbReference>
<evidence type="ECO:0000259" key="1">
    <source>
        <dbReference type="Pfam" id="PF00535"/>
    </source>
</evidence>
<dbReference type="EMBL" id="MHCH01000006">
    <property type="protein sequence ID" value="OGY18984.1"/>
    <property type="molecule type" value="Genomic_DNA"/>
</dbReference>